<dbReference type="InterPro" id="IPR025930">
    <property type="entry name" value="NETI"/>
</dbReference>
<dbReference type="Pfam" id="PF14044">
    <property type="entry name" value="NETI"/>
    <property type="match status" value="1"/>
</dbReference>
<evidence type="ECO:0000313" key="2">
    <source>
        <dbReference type="Proteomes" id="UP000622653"/>
    </source>
</evidence>
<accession>A0A8J7KM49</accession>
<organism evidence="1 2">
    <name type="scientific">Savagea serpentis</name>
    <dbReference type="NCBI Taxonomy" id="2785297"/>
    <lineage>
        <taxon>Bacteria</taxon>
        <taxon>Bacillati</taxon>
        <taxon>Bacillota</taxon>
        <taxon>Bacilli</taxon>
        <taxon>Bacillales</taxon>
        <taxon>Caryophanaceae</taxon>
        <taxon>Savagea</taxon>
    </lineage>
</organism>
<reference evidence="1" key="1">
    <citation type="submission" date="2020-11" db="EMBL/GenBank/DDBJ databases">
        <title>Multidrug resistant novel bacterium Savagea serpentis sp. nov., isolated from the scats of a vine snake (Ahaetulla nasuta).</title>
        <authorList>
            <person name="Venkata Ramana V."/>
            <person name="Vikas Patil S."/>
            <person name="Yogita Lugani V."/>
        </authorList>
    </citation>
    <scope>NUCLEOTIDE SEQUENCE</scope>
    <source>
        <strain evidence="1">SN6</strain>
    </source>
</reference>
<name>A0A8J7KM49_9BACL</name>
<dbReference type="EMBL" id="JADKPV010000009">
    <property type="protein sequence ID" value="MBF4502144.1"/>
    <property type="molecule type" value="Genomic_DNA"/>
</dbReference>
<comment type="caution">
    <text evidence="1">The sequence shown here is derived from an EMBL/GenBank/DDBJ whole genome shotgun (WGS) entry which is preliminary data.</text>
</comment>
<evidence type="ECO:0000313" key="1">
    <source>
        <dbReference type="EMBL" id="MBF4502144.1"/>
    </source>
</evidence>
<dbReference type="Proteomes" id="UP000622653">
    <property type="component" value="Unassembled WGS sequence"/>
</dbReference>
<protein>
    <submittedName>
        <fullName evidence="1">NETI motif-containing protein</fullName>
    </submittedName>
</protein>
<sequence length="62" mass="7214">MKKSEWVSVEKGETVAEAYDRLVAAGYEVIGRREEPVFIEENGEKKWLHQNIQFHVKIKDPA</sequence>
<dbReference type="AlphaFoldDB" id="A0A8J7KM49"/>
<keyword evidence="2" id="KW-1185">Reference proteome</keyword>
<gene>
    <name evidence="1" type="ORF">IRY55_12315</name>
</gene>
<proteinExistence type="predicted"/>